<feature type="compositionally biased region" description="Basic and acidic residues" evidence="2">
    <location>
        <begin position="108"/>
        <end position="128"/>
    </location>
</feature>
<reference evidence="3" key="1">
    <citation type="submission" date="2020-12" db="EMBL/GenBank/DDBJ databases">
        <title>Metabolic potential, ecology and presence of endohyphal bacteria is reflected in genomic diversity of Mucoromycotina.</title>
        <authorList>
            <person name="Muszewska A."/>
            <person name="Okrasinska A."/>
            <person name="Steczkiewicz K."/>
            <person name="Drgas O."/>
            <person name="Orlowska M."/>
            <person name="Perlinska-Lenart U."/>
            <person name="Aleksandrzak-Piekarczyk T."/>
            <person name="Szatraj K."/>
            <person name="Zielenkiewicz U."/>
            <person name="Pilsyk S."/>
            <person name="Malc E."/>
            <person name="Mieczkowski P."/>
            <person name="Kruszewska J.S."/>
            <person name="Biernat P."/>
            <person name="Pawlowska J."/>
        </authorList>
    </citation>
    <scope>NUCLEOTIDE SEQUENCE</scope>
    <source>
        <strain evidence="3">CBS 226.32</strain>
    </source>
</reference>
<evidence type="ECO:0000313" key="4">
    <source>
        <dbReference type="Proteomes" id="UP000650833"/>
    </source>
</evidence>
<dbReference type="Proteomes" id="UP000650833">
    <property type="component" value="Unassembled WGS sequence"/>
</dbReference>
<feature type="compositionally biased region" description="Acidic residues" evidence="2">
    <location>
        <begin position="185"/>
        <end position="198"/>
    </location>
</feature>
<accession>A0A8H7QXF6</accession>
<dbReference type="OrthoDB" id="2290015at2759"/>
<comment type="caution">
    <text evidence="3">The sequence shown here is derived from an EMBL/GenBank/DDBJ whole genome shotgun (WGS) entry which is preliminary data.</text>
</comment>
<keyword evidence="1" id="KW-0175">Coiled coil</keyword>
<organism evidence="3 4">
    <name type="scientific">Mucor plumbeus</name>
    <dbReference type="NCBI Taxonomy" id="97098"/>
    <lineage>
        <taxon>Eukaryota</taxon>
        <taxon>Fungi</taxon>
        <taxon>Fungi incertae sedis</taxon>
        <taxon>Mucoromycota</taxon>
        <taxon>Mucoromycotina</taxon>
        <taxon>Mucoromycetes</taxon>
        <taxon>Mucorales</taxon>
        <taxon>Mucorineae</taxon>
        <taxon>Mucoraceae</taxon>
        <taxon>Mucor</taxon>
    </lineage>
</organism>
<name>A0A8H7QXF6_9FUNG</name>
<feature type="region of interest" description="Disordered" evidence="2">
    <location>
        <begin position="108"/>
        <end position="131"/>
    </location>
</feature>
<evidence type="ECO:0000256" key="2">
    <source>
        <dbReference type="SAM" id="MobiDB-lite"/>
    </source>
</evidence>
<gene>
    <name evidence="3" type="ORF">INT46_005439</name>
</gene>
<feature type="coiled-coil region" evidence="1">
    <location>
        <begin position="74"/>
        <end position="101"/>
    </location>
</feature>
<feature type="region of interest" description="Disordered" evidence="2">
    <location>
        <begin position="1"/>
        <end position="30"/>
    </location>
</feature>
<protein>
    <submittedName>
        <fullName evidence="3">Uncharacterized protein</fullName>
    </submittedName>
</protein>
<keyword evidence="4" id="KW-1185">Reference proteome</keyword>
<evidence type="ECO:0000313" key="3">
    <source>
        <dbReference type="EMBL" id="KAG2200522.1"/>
    </source>
</evidence>
<evidence type="ECO:0000256" key="1">
    <source>
        <dbReference type="SAM" id="Coils"/>
    </source>
</evidence>
<sequence length="215" mass="24937">MSSLKRKRQHTFEEANSNLPSTIPPELSSEGLYDTGFLPLPETRFPLGTPLQSKRSRKFYSDLNDEREFLLLVKELWKKKLANLKEDKKLLEKMKDIKKHELKGVEPLFRPEEKELPIENDIQEKESTDQSTPIITENLESQDNQHDPFKIVNGQLVIKDPSMLATLQELDKIYSGSQNAKEVESSEEEEEEVEEDDEEARKALNRMLEEFGDGF</sequence>
<dbReference type="AlphaFoldDB" id="A0A8H7QXF6"/>
<proteinExistence type="predicted"/>
<dbReference type="EMBL" id="JAEPRC010000313">
    <property type="protein sequence ID" value="KAG2200522.1"/>
    <property type="molecule type" value="Genomic_DNA"/>
</dbReference>
<feature type="region of interest" description="Disordered" evidence="2">
    <location>
        <begin position="174"/>
        <end position="200"/>
    </location>
</feature>